<evidence type="ECO:0000313" key="5">
    <source>
        <dbReference type="EMBL" id="AND71136.1"/>
    </source>
</evidence>
<evidence type="ECO:0000256" key="1">
    <source>
        <dbReference type="ARBA" id="ARBA00023015"/>
    </source>
</evidence>
<dbReference type="AlphaFoldDB" id="A0A160N4W0"/>
<dbReference type="PRINTS" id="PR00032">
    <property type="entry name" value="HTHARAC"/>
</dbReference>
<proteinExistence type="predicted"/>
<dbReference type="EMBL" id="CP014841">
    <property type="protein sequence ID" value="AND71136.1"/>
    <property type="molecule type" value="Genomic_DNA"/>
</dbReference>
<dbReference type="GO" id="GO:0003700">
    <property type="term" value="F:DNA-binding transcription factor activity"/>
    <property type="evidence" value="ECO:0007669"/>
    <property type="project" value="InterPro"/>
</dbReference>
<dbReference type="InterPro" id="IPR018062">
    <property type="entry name" value="HTH_AraC-typ_CS"/>
</dbReference>
<dbReference type="Pfam" id="PF12833">
    <property type="entry name" value="HTH_18"/>
    <property type="match status" value="1"/>
</dbReference>
<dbReference type="Gene3D" id="1.10.10.60">
    <property type="entry name" value="Homeodomain-like"/>
    <property type="match status" value="2"/>
</dbReference>
<dbReference type="SMART" id="SM00342">
    <property type="entry name" value="HTH_ARAC"/>
    <property type="match status" value="1"/>
</dbReference>
<evidence type="ECO:0000259" key="4">
    <source>
        <dbReference type="PROSITE" id="PS01124"/>
    </source>
</evidence>
<accession>A0A160N4W0</accession>
<dbReference type="InterPro" id="IPR020449">
    <property type="entry name" value="Tscrpt_reg_AraC-type_HTH"/>
</dbReference>
<dbReference type="GO" id="GO:0043565">
    <property type="term" value="F:sequence-specific DNA binding"/>
    <property type="evidence" value="ECO:0007669"/>
    <property type="project" value="InterPro"/>
</dbReference>
<dbReference type="PANTHER" id="PTHR46796:SF2">
    <property type="entry name" value="TRANSCRIPTIONAL REGULATORY PROTEIN"/>
    <property type="match status" value="1"/>
</dbReference>
<evidence type="ECO:0000256" key="3">
    <source>
        <dbReference type="ARBA" id="ARBA00023163"/>
    </source>
</evidence>
<dbReference type="OrthoDB" id="9809338at2"/>
<dbReference type="Proteomes" id="UP000077255">
    <property type="component" value="Chromosome"/>
</dbReference>
<dbReference type="RefSeq" id="WP_063674084.1">
    <property type="nucleotide sequence ID" value="NZ_CP014841.1"/>
</dbReference>
<dbReference type="PROSITE" id="PS01124">
    <property type="entry name" value="HTH_ARAC_FAMILY_2"/>
    <property type="match status" value="1"/>
</dbReference>
<keyword evidence="3" id="KW-0804">Transcription</keyword>
<dbReference type="KEGG" id="dtx:ATSB10_36820"/>
<dbReference type="InterPro" id="IPR050204">
    <property type="entry name" value="AraC_XylS_family_regulators"/>
</dbReference>
<keyword evidence="1" id="KW-0805">Transcription regulation</keyword>
<dbReference type="PATRIC" id="fig|445710.3.peg.3680"/>
<keyword evidence="2" id="KW-0238">DNA-binding</keyword>
<sequence length="253" mass="27275">MHQASLLSLAIRSYGRDGAVDTHAFAQLVLPLGGSMEVDVEGHGAWLDRTRAAFVAPTARHAQSSGTANRFLVVDVDARAIGEPTLERLAARRFLPVGPAAAHLIDYMAASLGDDGLSQRTALWLPLLLDAVERAAPGPASRLAGLLATLAAHPERDWTAADMAARVGLSVSRLHAVFREELDTTPQAWLAERRIERAQQWLTDTPLPLTEIALDCGYADQSAFTRAFGRATGLAPAAYRRRVQASRQTRGEP</sequence>
<dbReference type="PANTHER" id="PTHR46796">
    <property type="entry name" value="HTH-TYPE TRANSCRIPTIONAL ACTIVATOR RHAS-RELATED"/>
    <property type="match status" value="1"/>
</dbReference>
<gene>
    <name evidence="5" type="ORF">ATSB10_36820</name>
</gene>
<evidence type="ECO:0000313" key="6">
    <source>
        <dbReference type="Proteomes" id="UP000077255"/>
    </source>
</evidence>
<reference evidence="5 6" key="1">
    <citation type="submission" date="2016-02" db="EMBL/GenBank/DDBJ databases">
        <title>Complete genome sequencing and analysis of ATSB10, Dyella thiooxydans isolated from rhizosphere soil of sunflower (Helianthus annuus L.).</title>
        <authorList>
            <person name="Lee Y."/>
            <person name="Hwangbo K."/>
            <person name="Chung H."/>
            <person name="Yoo J."/>
            <person name="Kim K.Y."/>
            <person name="Sa T.M."/>
            <person name="Um Y."/>
            <person name="Madhaiyan M."/>
        </authorList>
    </citation>
    <scope>NUCLEOTIDE SEQUENCE [LARGE SCALE GENOMIC DNA]</scope>
    <source>
        <strain evidence="5 6">ATSB10</strain>
    </source>
</reference>
<dbReference type="InterPro" id="IPR018060">
    <property type="entry name" value="HTH_AraC"/>
</dbReference>
<dbReference type="SUPFAM" id="SSF46689">
    <property type="entry name" value="Homeodomain-like"/>
    <property type="match status" value="2"/>
</dbReference>
<protein>
    <recommendedName>
        <fullName evidence="4">HTH araC/xylS-type domain-containing protein</fullName>
    </recommendedName>
</protein>
<feature type="domain" description="HTH araC/xylS-type" evidence="4">
    <location>
        <begin position="144"/>
        <end position="242"/>
    </location>
</feature>
<evidence type="ECO:0000256" key="2">
    <source>
        <dbReference type="ARBA" id="ARBA00023125"/>
    </source>
</evidence>
<keyword evidence="6" id="KW-1185">Reference proteome</keyword>
<dbReference type="InterPro" id="IPR009057">
    <property type="entry name" value="Homeodomain-like_sf"/>
</dbReference>
<dbReference type="PROSITE" id="PS00041">
    <property type="entry name" value="HTH_ARAC_FAMILY_1"/>
    <property type="match status" value="1"/>
</dbReference>
<organism evidence="5 6">
    <name type="scientific">Dyella thiooxydans</name>
    <dbReference type="NCBI Taxonomy" id="445710"/>
    <lineage>
        <taxon>Bacteria</taxon>
        <taxon>Pseudomonadati</taxon>
        <taxon>Pseudomonadota</taxon>
        <taxon>Gammaproteobacteria</taxon>
        <taxon>Lysobacterales</taxon>
        <taxon>Rhodanobacteraceae</taxon>
        <taxon>Dyella</taxon>
    </lineage>
</organism>
<dbReference type="STRING" id="445710.ATSB10_36820"/>
<name>A0A160N4W0_9GAMM</name>